<comment type="caution">
    <text evidence="1">The sequence shown here is derived from an EMBL/GenBank/DDBJ whole genome shotgun (WGS) entry which is preliminary data.</text>
</comment>
<organism evidence="1 2">
    <name type="scientific">Scleropages formosus</name>
    <name type="common">Asian bonytongue</name>
    <name type="synonym">Osteoglossum formosum</name>
    <dbReference type="NCBI Taxonomy" id="113540"/>
    <lineage>
        <taxon>Eukaryota</taxon>
        <taxon>Metazoa</taxon>
        <taxon>Chordata</taxon>
        <taxon>Craniata</taxon>
        <taxon>Vertebrata</taxon>
        <taxon>Euteleostomi</taxon>
        <taxon>Actinopterygii</taxon>
        <taxon>Neopterygii</taxon>
        <taxon>Teleostei</taxon>
        <taxon>Osteoglossocephala</taxon>
        <taxon>Osteoglossomorpha</taxon>
        <taxon>Osteoglossiformes</taxon>
        <taxon>Osteoglossidae</taxon>
        <taxon>Scleropages</taxon>
    </lineage>
</organism>
<reference evidence="1 2" key="1">
    <citation type="submission" date="2015-08" db="EMBL/GenBank/DDBJ databases">
        <title>The genome of the Asian arowana (Scleropages formosus).</title>
        <authorList>
            <person name="Tan M.H."/>
            <person name="Gan H.M."/>
            <person name="Croft L.J."/>
            <person name="Austin C.M."/>
        </authorList>
    </citation>
    <scope>NUCLEOTIDE SEQUENCE [LARGE SCALE GENOMIC DNA]</scope>
    <source>
        <strain evidence="1">Aro1</strain>
    </source>
</reference>
<gene>
    <name evidence="1" type="ORF">Z043_110506</name>
</gene>
<accession>A0A0P7UNT7</accession>
<evidence type="ECO:0000313" key="1">
    <source>
        <dbReference type="EMBL" id="KPP70647.1"/>
    </source>
</evidence>
<protein>
    <submittedName>
        <fullName evidence="1">Uncharacterized protein</fullName>
    </submittedName>
</protein>
<dbReference type="Proteomes" id="UP000034805">
    <property type="component" value="Unassembled WGS sequence"/>
</dbReference>
<dbReference type="EMBL" id="JARO02003362">
    <property type="protein sequence ID" value="KPP70647.1"/>
    <property type="molecule type" value="Genomic_DNA"/>
</dbReference>
<sequence length="94" mass="10023">MAQSPVQGGLPGMQTLSGARGLVDRARGLASDEGSISGGLKMSVACIVSLPPLKSNRRAICSWLLLLLALQMSSAGLQRNGPLRWRRMTRFPGF</sequence>
<feature type="non-terminal residue" evidence="1">
    <location>
        <position position="94"/>
    </location>
</feature>
<dbReference type="AlphaFoldDB" id="A0A0P7UNT7"/>
<proteinExistence type="predicted"/>
<evidence type="ECO:0000313" key="2">
    <source>
        <dbReference type="Proteomes" id="UP000034805"/>
    </source>
</evidence>
<name>A0A0P7UNT7_SCLFO</name>